<name>A0A1R2CAN1_9CILI</name>
<sequence length="167" mass="19462">MIPFFKILSLIIRTFTKPVASYFKASLKISGHERQRAQYILIFLGQKYHSFNIRLTRSLTNQGFSEYIKPLSDEKALDSGADFIGEFIAYSTLLTWGYYELNKLSRDTKIKEQKLLDQLTNLQVTVSKTSQNYRTLCLQVEKLRDELFDREKLKTQASHNKKALINP</sequence>
<dbReference type="PANTHER" id="PTHR12499">
    <property type="entry name" value="OPTIC ATROPHY 3 PROTEIN OPA3"/>
    <property type="match status" value="1"/>
</dbReference>
<dbReference type="OrthoDB" id="2129069at2759"/>
<keyword evidence="2" id="KW-0175">Coiled coil</keyword>
<dbReference type="PANTHER" id="PTHR12499:SF0">
    <property type="entry name" value="OPTIC ATROPHY 3 PROTEIN"/>
    <property type="match status" value="1"/>
</dbReference>
<evidence type="ECO:0000313" key="3">
    <source>
        <dbReference type="EMBL" id="OMJ86061.1"/>
    </source>
</evidence>
<keyword evidence="4" id="KW-1185">Reference proteome</keyword>
<dbReference type="GO" id="GO:0005739">
    <property type="term" value="C:mitochondrion"/>
    <property type="evidence" value="ECO:0007669"/>
    <property type="project" value="TreeGrafter"/>
</dbReference>
<evidence type="ECO:0000256" key="1">
    <source>
        <dbReference type="ARBA" id="ARBA00007584"/>
    </source>
</evidence>
<dbReference type="Pfam" id="PF07047">
    <property type="entry name" value="OPA3"/>
    <property type="match status" value="1"/>
</dbReference>
<dbReference type="Proteomes" id="UP000187209">
    <property type="component" value="Unassembled WGS sequence"/>
</dbReference>
<protein>
    <submittedName>
        <fullName evidence="3">Uncharacterized protein</fullName>
    </submittedName>
</protein>
<comment type="similarity">
    <text evidence="1">Belongs to the OPA3 family.</text>
</comment>
<dbReference type="AlphaFoldDB" id="A0A1R2CAN1"/>
<accession>A0A1R2CAN1</accession>
<comment type="caution">
    <text evidence="3">The sequence shown here is derived from an EMBL/GenBank/DDBJ whole genome shotgun (WGS) entry which is preliminary data.</text>
</comment>
<proteinExistence type="inferred from homology"/>
<evidence type="ECO:0000313" key="4">
    <source>
        <dbReference type="Proteomes" id="UP000187209"/>
    </source>
</evidence>
<dbReference type="EMBL" id="MPUH01000217">
    <property type="protein sequence ID" value="OMJ86061.1"/>
    <property type="molecule type" value="Genomic_DNA"/>
</dbReference>
<dbReference type="InterPro" id="IPR010754">
    <property type="entry name" value="OPA3-like"/>
</dbReference>
<organism evidence="3 4">
    <name type="scientific">Stentor coeruleus</name>
    <dbReference type="NCBI Taxonomy" id="5963"/>
    <lineage>
        <taxon>Eukaryota</taxon>
        <taxon>Sar</taxon>
        <taxon>Alveolata</taxon>
        <taxon>Ciliophora</taxon>
        <taxon>Postciliodesmatophora</taxon>
        <taxon>Heterotrichea</taxon>
        <taxon>Heterotrichida</taxon>
        <taxon>Stentoridae</taxon>
        <taxon>Stentor</taxon>
    </lineage>
</organism>
<gene>
    <name evidence="3" type="ORF">SteCoe_12497</name>
</gene>
<evidence type="ECO:0000256" key="2">
    <source>
        <dbReference type="ARBA" id="ARBA00023054"/>
    </source>
</evidence>
<reference evidence="3 4" key="1">
    <citation type="submission" date="2016-11" db="EMBL/GenBank/DDBJ databases">
        <title>The macronuclear genome of Stentor coeruleus: a giant cell with tiny introns.</title>
        <authorList>
            <person name="Slabodnick M."/>
            <person name="Ruby J.G."/>
            <person name="Reiff S.B."/>
            <person name="Swart E.C."/>
            <person name="Gosai S."/>
            <person name="Prabakaran S."/>
            <person name="Witkowska E."/>
            <person name="Larue G.E."/>
            <person name="Fisher S."/>
            <person name="Freeman R.M."/>
            <person name="Gunawardena J."/>
            <person name="Chu W."/>
            <person name="Stover N.A."/>
            <person name="Gregory B.D."/>
            <person name="Nowacki M."/>
            <person name="Derisi J."/>
            <person name="Roy S.W."/>
            <person name="Marshall W.F."/>
            <person name="Sood P."/>
        </authorList>
    </citation>
    <scope>NUCLEOTIDE SEQUENCE [LARGE SCALE GENOMIC DNA]</scope>
    <source>
        <strain evidence="3">WM001</strain>
    </source>
</reference>
<dbReference type="GO" id="GO:0019216">
    <property type="term" value="P:regulation of lipid metabolic process"/>
    <property type="evidence" value="ECO:0007669"/>
    <property type="project" value="TreeGrafter"/>
</dbReference>